<feature type="transmembrane region" description="Helical" evidence="8">
    <location>
        <begin position="618"/>
        <end position="638"/>
    </location>
</feature>
<dbReference type="PANTHER" id="PTHR31064">
    <property type="entry name" value="POTASSIUM TRANSPORT PROTEIN DDB_G0292412-RELATED"/>
    <property type="match status" value="1"/>
</dbReference>
<evidence type="ECO:0000256" key="2">
    <source>
        <dbReference type="ARBA" id="ARBA00022448"/>
    </source>
</evidence>
<dbReference type="Proteomes" id="UP000663862">
    <property type="component" value="Unassembled WGS sequence"/>
</dbReference>
<feature type="transmembrane region" description="Helical" evidence="8">
    <location>
        <begin position="644"/>
        <end position="664"/>
    </location>
</feature>
<comment type="subcellular location">
    <subcellularLocation>
        <location evidence="1">Membrane</location>
        <topology evidence="1">Multi-pass membrane protein</topology>
    </subcellularLocation>
</comment>
<evidence type="ECO:0000256" key="7">
    <source>
        <dbReference type="SAM" id="MobiDB-lite"/>
    </source>
</evidence>
<keyword evidence="4 8" id="KW-1133">Transmembrane helix</keyword>
<dbReference type="GO" id="GO:0030001">
    <property type="term" value="P:metal ion transport"/>
    <property type="evidence" value="ECO:0007669"/>
    <property type="project" value="UniProtKB-ARBA"/>
</dbReference>
<feature type="region of interest" description="Disordered" evidence="7">
    <location>
        <begin position="491"/>
        <end position="517"/>
    </location>
</feature>
<feature type="transmembrane region" description="Helical" evidence="8">
    <location>
        <begin position="252"/>
        <end position="278"/>
    </location>
</feature>
<evidence type="ECO:0000313" key="10">
    <source>
        <dbReference type="EMBL" id="CAF4605723.1"/>
    </source>
</evidence>
<dbReference type="InterPro" id="IPR051143">
    <property type="entry name" value="TrkH_K-transport"/>
</dbReference>
<evidence type="ECO:0000256" key="4">
    <source>
        <dbReference type="ARBA" id="ARBA00022989"/>
    </source>
</evidence>
<keyword evidence="2" id="KW-0813">Transport</keyword>
<sequence length="720" mass="81868">MSHSPMLLSTRDAQRERRASHIFSSTSVAERLNLAGIDNASFRADSISDLHGSPTLSRRQTQSHIQTQPSDTVIDASADEETTNNVNQVIPTQKTKYQWKMSHYFYIHVCFFILNGLFGGLVVWLIENHSSSRNVEMTVHYIDAWFVSSSCVYSCGLTTIDFAKLSRASQVILMGFTFISGVTISTLPALLVKARTHKRVEGITVDDDHYDVEESNNDELPTFNTRRERNLPEDARNRLATLPTVSQLRYRAYITCIFLILGTYFTIYTIIFIAIGSWITAKYTPDQLLQGNSTVNPWYISFIVTLTGFNQNGLTPFSDGFARFIHDVYLNLFAMIIVMSGTSLFPVILRNVVLLVRVFSPWRHKVVFDYILMNNHRLSTLLFPALQTRIYLMVTILLYILGISISLILDLHSKNLAQYPPGTRFLIFLFHTVNTRFAGFQSLDISLFATATLVVYLLLMATKPQMLCALDESPLELSWLALQAREEANAESTSIENGNSSSGIQTRNNRAGSTASLSTNAGLPIRQMHRFLRRQSLVTRGLARQHFVRAESLGEENYTPPRLRYLRIRLFLIYFTRSIIKHTFSFVILTRTWLFFFIFLICAFEYRQMAPVDPNITVFKIIFEIISAFGGVGLTLGYPNVYSSFASVLSPASKTILVITMLMGRHRGLLASMKDQEAIEYSAADLLSHRREEVINQYQRTTSNTNVLRETRSPQLTTRF</sequence>
<evidence type="ECO:0000256" key="3">
    <source>
        <dbReference type="ARBA" id="ARBA00022692"/>
    </source>
</evidence>
<protein>
    <submittedName>
        <fullName evidence="10">Uncharacterized protein</fullName>
    </submittedName>
</protein>
<dbReference type="GO" id="GO:0008324">
    <property type="term" value="F:monoatomic cation transmembrane transporter activity"/>
    <property type="evidence" value="ECO:0007669"/>
    <property type="project" value="InterPro"/>
</dbReference>
<dbReference type="Pfam" id="PF02386">
    <property type="entry name" value="TrkH"/>
    <property type="match status" value="2"/>
</dbReference>
<evidence type="ECO:0000256" key="1">
    <source>
        <dbReference type="ARBA" id="ARBA00004141"/>
    </source>
</evidence>
<evidence type="ECO:0000256" key="8">
    <source>
        <dbReference type="SAM" id="Phobius"/>
    </source>
</evidence>
<gene>
    <name evidence="9" type="ORF">FME351_LOCUS30063</name>
    <name evidence="10" type="ORF">TSG867_LOCUS28114</name>
</gene>
<name>A0A821CEU2_9BILA</name>
<evidence type="ECO:0000313" key="11">
    <source>
        <dbReference type="Proteomes" id="UP000663862"/>
    </source>
</evidence>
<feature type="transmembrane region" description="Helical" evidence="8">
    <location>
        <begin position="390"/>
        <end position="409"/>
    </location>
</feature>
<organism evidence="10 11">
    <name type="scientific">Rotaria socialis</name>
    <dbReference type="NCBI Taxonomy" id="392032"/>
    <lineage>
        <taxon>Eukaryota</taxon>
        <taxon>Metazoa</taxon>
        <taxon>Spiralia</taxon>
        <taxon>Gnathifera</taxon>
        <taxon>Rotifera</taxon>
        <taxon>Eurotatoria</taxon>
        <taxon>Bdelloidea</taxon>
        <taxon>Philodinida</taxon>
        <taxon>Philodinidae</taxon>
        <taxon>Rotaria</taxon>
    </lineage>
</organism>
<dbReference type="EMBL" id="CAJOBQ010003421">
    <property type="protein sequence ID" value="CAF4605723.1"/>
    <property type="molecule type" value="Genomic_DNA"/>
</dbReference>
<keyword evidence="3 8" id="KW-0812">Transmembrane</keyword>
<dbReference type="InterPro" id="IPR003445">
    <property type="entry name" value="Cat_transpt"/>
</dbReference>
<feature type="transmembrane region" description="Helical" evidence="8">
    <location>
        <begin position="329"/>
        <end position="349"/>
    </location>
</feature>
<accession>A0A821CEU2</accession>
<reference evidence="10" key="1">
    <citation type="submission" date="2021-02" db="EMBL/GenBank/DDBJ databases">
        <authorList>
            <person name="Nowell W R."/>
        </authorList>
    </citation>
    <scope>NUCLEOTIDE SEQUENCE</scope>
</reference>
<feature type="transmembrane region" description="Helical" evidence="8">
    <location>
        <begin position="445"/>
        <end position="462"/>
    </location>
</feature>
<keyword evidence="6 8" id="KW-0472">Membrane</keyword>
<evidence type="ECO:0000313" key="9">
    <source>
        <dbReference type="EMBL" id="CAF3737505.1"/>
    </source>
</evidence>
<feature type="transmembrane region" description="Helical" evidence="8">
    <location>
        <begin position="586"/>
        <end position="606"/>
    </location>
</feature>
<feature type="transmembrane region" description="Helical" evidence="8">
    <location>
        <begin position="171"/>
        <end position="192"/>
    </location>
</feature>
<evidence type="ECO:0000256" key="5">
    <source>
        <dbReference type="ARBA" id="ARBA00023065"/>
    </source>
</evidence>
<dbReference type="Proteomes" id="UP000663869">
    <property type="component" value="Unassembled WGS sequence"/>
</dbReference>
<proteinExistence type="predicted"/>
<feature type="transmembrane region" description="Helical" evidence="8">
    <location>
        <begin position="104"/>
        <end position="126"/>
    </location>
</feature>
<dbReference type="GO" id="GO:0005886">
    <property type="term" value="C:plasma membrane"/>
    <property type="evidence" value="ECO:0007669"/>
    <property type="project" value="TreeGrafter"/>
</dbReference>
<dbReference type="EMBL" id="CAJNYU010004265">
    <property type="protein sequence ID" value="CAF3737505.1"/>
    <property type="molecule type" value="Genomic_DNA"/>
</dbReference>
<evidence type="ECO:0000256" key="6">
    <source>
        <dbReference type="ARBA" id="ARBA00023136"/>
    </source>
</evidence>
<dbReference type="AlphaFoldDB" id="A0A821CEU2"/>
<comment type="caution">
    <text evidence="10">The sequence shown here is derived from an EMBL/GenBank/DDBJ whole genome shotgun (WGS) entry which is preliminary data.</text>
</comment>
<dbReference type="PANTHER" id="PTHR31064:SF30">
    <property type="entry name" value="HIGH-AFFINITY POTASSIUM TRANSPORT PROTEIN-RELATED"/>
    <property type="match status" value="1"/>
</dbReference>
<keyword evidence="5" id="KW-0406">Ion transport</keyword>